<evidence type="ECO:0000313" key="1">
    <source>
        <dbReference type="EMBL" id="VAZ82722.1"/>
    </source>
</evidence>
<gene>
    <name evidence="1" type="ORF">LAUMK42_01531</name>
</gene>
<dbReference type="EMBL" id="UPHL01000041">
    <property type="protein sequence ID" value="VAZ82722.1"/>
    <property type="molecule type" value="Genomic_DNA"/>
</dbReference>
<reference evidence="1 2" key="1">
    <citation type="submission" date="2018-09" db="EMBL/GenBank/DDBJ databases">
        <authorList>
            <person name="Tagini F."/>
        </authorList>
    </citation>
    <scope>NUCLEOTIDE SEQUENCE [LARGE SCALE GENOMIC DNA]</scope>
    <source>
        <strain evidence="1 2">MK42</strain>
    </source>
</reference>
<dbReference type="Pfam" id="PF10604">
    <property type="entry name" value="Polyketide_cyc2"/>
    <property type="match status" value="1"/>
</dbReference>
<protein>
    <recommendedName>
        <fullName evidence="3">MxaD family protein</fullName>
    </recommendedName>
</protein>
<dbReference type="Gene3D" id="3.30.530.20">
    <property type="match status" value="1"/>
</dbReference>
<dbReference type="InterPro" id="IPR023393">
    <property type="entry name" value="START-like_dom_sf"/>
</dbReference>
<dbReference type="SUPFAM" id="SSF55961">
    <property type="entry name" value="Bet v1-like"/>
    <property type="match status" value="1"/>
</dbReference>
<comment type="caution">
    <text evidence="1">The sequence shown here is derived from an EMBL/GenBank/DDBJ whole genome shotgun (WGS) entry which is preliminary data.</text>
</comment>
<organism evidence="1 2">
    <name type="scientific">Mycobacterium persicum</name>
    <dbReference type="NCBI Taxonomy" id="1487726"/>
    <lineage>
        <taxon>Bacteria</taxon>
        <taxon>Bacillati</taxon>
        <taxon>Actinomycetota</taxon>
        <taxon>Actinomycetes</taxon>
        <taxon>Mycobacteriales</taxon>
        <taxon>Mycobacteriaceae</taxon>
        <taxon>Mycobacterium</taxon>
    </lineage>
</organism>
<dbReference type="AlphaFoldDB" id="A0AB38UPR2"/>
<accession>A0AB38UPR2</accession>
<name>A0AB38UPR2_9MYCO</name>
<dbReference type="CDD" id="cd07821">
    <property type="entry name" value="PYR_PYL_RCAR_like"/>
    <property type="match status" value="1"/>
</dbReference>
<sequence>MKPGPAMVLDGGVAGISRSRTITAEPQAIWDILADFGALSSWAGGVDHSCVLNHGPAGGPVGTTRRVQVGGNALVERITEFEPPTRLAYDIEGLPPRLRKVANCWTLRPRGPAGAATVVSLTSTVEVGDGKPARMAEWVALRVLAKQSEAMLAGLAHRLENTHV</sequence>
<proteinExistence type="predicted"/>
<evidence type="ECO:0008006" key="3">
    <source>
        <dbReference type="Google" id="ProtNLM"/>
    </source>
</evidence>
<dbReference type="InterPro" id="IPR019587">
    <property type="entry name" value="Polyketide_cyclase/dehydratase"/>
</dbReference>
<dbReference type="Proteomes" id="UP000279331">
    <property type="component" value="Unassembled WGS sequence"/>
</dbReference>
<evidence type="ECO:0000313" key="2">
    <source>
        <dbReference type="Proteomes" id="UP000279331"/>
    </source>
</evidence>